<protein>
    <submittedName>
        <fullName evidence="1">Uncharacterized protein</fullName>
    </submittedName>
</protein>
<evidence type="ECO:0000313" key="1">
    <source>
        <dbReference type="EMBL" id="KAI5682675.1"/>
    </source>
</evidence>
<proteinExistence type="predicted"/>
<comment type="caution">
    <text evidence="1">The sequence shown here is derived from an EMBL/GenBank/DDBJ whole genome shotgun (WGS) entry which is preliminary data.</text>
</comment>
<evidence type="ECO:0000313" key="2">
    <source>
        <dbReference type="Proteomes" id="UP001060085"/>
    </source>
</evidence>
<keyword evidence="2" id="KW-1185">Reference proteome</keyword>
<sequence length="312" mass="34630">MKGNSHSRGRWFTTGLVSAWDASNIGVLLLNKYRLSNYGFKYPIFLTLCHMTACSLLSYIAVVWFKTVPATYTLIFCGSVVCGNVSLRYLPVSFTQAVGSTAAFFTALFAFLMTWKRENWLTYVTLIPVVGGVAIASGFEPSFHLFGFIMCIGATAARALKTVLGGILLSSEACWEKLSSMNLLLYMAPFSILFLFPAALLMEHNVIAITTTLYQNNLVLGNAKCTVAVVISILIFRNPVSLTGMLSHWCVSVLRSPEEEEQIKEILWFHYFCLDSESTTIIFCLREKVVPIAGYSYGSYRNFSFAGGISQE</sequence>
<gene>
    <name evidence="1" type="ORF">M9H77_03903</name>
</gene>
<organism evidence="1 2">
    <name type="scientific">Catharanthus roseus</name>
    <name type="common">Madagascar periwinkle</name>
    <name type="synonym">Vinca rosea</name>
    <dbReference type="NCBI Taxonomy" id="4058"/>
    <lineage>
        <taxon>Eukaryota</taxon>
        <taxon>Viridiplantae</taxon>
        <taxon>Streptophyta</taxon>
        <taxon>Embryophyta</taxon>
        <taxon>Tracheophyta</taxon>
        <taxon>Spermatophyta</taxon>
        <taxon>Magnoliopsida</taxon>
        <taxon>eudicotyledons</taxon>
        <taxon>Gunneridae</taxon>
        <taxon>Pentapetalae</taxon>
        <taxon>asterids</taxon>
        <taxon>lamiids</taxon>
        <taxon>Gentianales</taxon>
        <taxon>Apocynaceae</taxon>
        <taxon>Rauvolfioideae</taxon>
        <taxon>Vinceae</taxon>
        <taxon>Catharanthinae</taxon>
        <taxon>Catharanthus</taxon>
    </lineage>
</organism>
<reference evidence="2" key="1">
    <citation type="journal article" date="2023" name="Nat. Plants">
        <title>Single-cell RNA sequencing provides a high-resolution roadmap for understanding the multicellular compartmentation of specialized metabolism.</title>
        <authorList>
            <person name="Sun S."/>
            <person name="Shen X."/>
            <person name="Li Y."/>
            <person name="Li Y."/>
            <person name="Wang S."/>
            <person name="Li R."/>
            <person name="Zhang H."/>
            <person name="Shen G."/>
            <person name="Guo B."/>
            <person name="Wei J."/>
            <person name="Xu J."/>
            <person name="St-Pierre B."/>
            <person name="Chen S."/>
            <person name="Sun C."/>
        </authorList>
    </citation>
    <scope>NUCLEOTIDE SEQUENCE [LARGE SCALE GENOMIC DNA]</scope>
</reference>
<name>A0ACC0CCP9_CATRO</name>
<accession>A0ACC0CCP9</accession>
<dbReference type="EMBL" id="CM044701">
    <property type="protein sequence ID" value="KAI5682675.1"/>
    <property type="molecule type" value="Genomic_DNA"/>
</dbReference>
<dbReference type="Proteomes" id="UP001060085">
    <property type="component" value="Linkage Group LG01"/>
</dbReference>